<dbReference type="AlphaFoldDB" id="A0A494V8M4"/>
<dbReference type="GO" id="GO:0000155">
    <property type="term" value="F:phosphorelay sensor kinase activity"/>
    <property type="evidence" value="ECO:0007669"/>
    <property type="project" value="UniProtKB-ARBA"/>
</dbReference>
<reference evidence="13 14" key="1">
    <citation type="submission" date="2017-09" db="EMBL/GenBank/DDBJ databases">
        <authorList>
            <person name="Zhang H."/>
            <person name="Hu S."/>
            <person name="Xu J."/>
            <person name="He Z."/>
        </authorList>
    </citation>
    <scope>NUCLEOTIDE SEQUENCE [LARGE SCALE GENOMIC DNA]</scope>
    <source>
        <strain evidence="13 14">TXX3120</strain>
    </source>
</reference>
<evidence type="ECO:0000256" key="9">
    <source>
        <dbReference type="ARBA" id="ARBA00022842"/>
    </source>
</evidence>
<dbReference type="Proteomes" id="UP000282170">
    <property type="component" value="Chromosome"/>
</dbReference>
<dbReference type="InterPro" id="IPR001932">
    <property type="entry name" value="PPM-type_phosphatase-like_dom"/>
</dbReference>
<dbReference type="Pfam" id="PF13185">
    <property type="entry name" value="GAF_2"/>
    <property type="match status" value="1"/>
</dbReference>
<feature type="domain" description="PPM-type phosphatase" evidence="12">
    <location>
        <begin position="196"/>
        <end position="409"/>
    </location>
</feature>
<keyword evidence="9" id="KW-0460">Magnesium</keyword>
<keyword evidence="5" id="KW-0808">Transferase</keyword>
<evidence type="ECO:0000313" key="13">
    <source>
        <dbReference type="EMBL" id="AYL39308.1"/>
    </source>
</evidence>
<dbReference type="FunFam" id="3.30.450.40:FF:000052">
    <property type="entry name" value="Oxygen sensor histidine kinase response regulator DevS/DosS"/>
    <property type="match status" value="1"/>
</dbReference>
<dbReference type="GO" id="GO:0019826">
    <property type="term" value="F:oxygen sensor activity"/>
    <property type="evidence" value="ECO:0007669"/>
    <property type="project" value="UniProtKB-ARBA"/>
</dbReference>
<feature type="domain" description="GAF" evidence="11">
    <location>
        <begin position="26"/>
        <end position="176"/>
    </location>
</feature>
<evidence type="ECO:0000256" key="8">
    <source>
        <dbReference type="ARBA" id="ARBA00022801"/>
    </source>
</evidence>
<evidence type="ECO:0000256" key="6">
    <source>
        <dbReference type="ARBA" id="ARBA00022723"/>
    </source>
</evidence>
<dbReference type="InterPro" id="IPR052016">
    <property type="entry name" value="Bact_Sigma-Reg"/>
</dbReference>
<keyword evidence="4" id="KW-0597">Phosphoprotein</keyword>
<evidence type="ECO:0000259" key="11">
    <source>
        <dbReference type="SMART" id="SM00065"/>
    </source>
</evidence>
<dbReference type="SUPFAM" id="SSF81606">
    <property type="entry name" value="PP2C-like"/>
    <property type="match status" value="1"/>
</dbReference>
<dbReference type="GO" id="GO:0005524">
    <property type="term" value="F:ATP binding"/>
    <property type="evidence" value="ECO:0007669"/>
    <property type="project" value="UniProtKB-ARBA"/>
</dbReference>
<comment type="cofactor">
    <cofactor evidence="2">
        <name>heme</name>
        <dbReference type="ChEBI" id="CHEBI:30413"/>
    </cofactor>
</comment>
<dbReference type="InterPro" id="IPR029016">
    <property type="entry name" value="GAF-like_dom_sf"/>
</dbReference>
<keyword evidence="10" id="KW-0408">Iron</keyword>
<dbReference type="SUPFAM" id="SSF55781">
    <property type="entry name" value="GAF domain-like"/>
    <property type="match status" value="1"/>
</dbReference>
<keyword evidence="7" id="KW-0418">Kinase</keyword>
<dbReference type="PANTHER" id="PTHR43156">
    <property type="entry name" value="STAGE II SPORULATION PROTEIN E-RELATED"/>
    <property type="match status" value="1"/>
</dbReference>
<dbReference type="SMART" id="SM00065">
    <property type="entry name" value="GAF"/>
    <property type="match status" value="1"/>
</dbReference>
<evidence type="ECO:0008006" key="15">
    <source>
        <dbReference type="Google" id="ProtNLM"/>
    </source>
</evidence>
<dbReference type="KEGG" id="sfug:CNQ36_01360"/>
<proteinExistence type="predicted"/>
<dbReference type="InterPro" id="IPR036457">
    <property type="entry name" value="PPM-type-like_dom_sf"/>
</dbReference>
<keyword evidence="14" id="KW-1185">Reference proteome</keyword>
<protein>
    <recommendedName>
        <fullName evidence="15">Regulatory protein</fullName>
    </recommendedName>
</protein>
<dbReference type="GO" id="GO:0020037">
    <property type="term" value="F:heme binding"/>
    <property type="evidence" value="ECO:0007669"/>
    <property type="project" value="UniProtKB-ARBA"/>
</dbReference>
<dbReference type="GO" id="GO:0019825">
    <property type="term" value="F:oxygen binding"/>
    <property type="evidence" value="ECO:0007669"/>
    <property type="project" value="UniProtKB-ARBA"/>
</dbReference>
<evidence type="ECO:0000256" key="1">
    <source>
        <dbReference type="ARBA" id="ARBA00001946"/>
    </source>
</evidence>
<gene>
    <name evidence="13" type="ORF">CNQ36_01360</name>
</gene>
<evidence type="ECO:0000256" key="7">
    <source>
        <dbReference type="ARBA" id="ARBA00022777"/>
    </source>
</evidence>
<dbReference type="EMBL" id="CP023407">
    <property type="protein sequence ID" value="AYL39308.1"/>
    <property type="molecule type" value="Genomic_DNA"/>
</dbReference>
<sequence length="426" mass="45536">MRALTDAKDRLQGLLDAVLAISRELDLSVVLRRIVTTAMELVGARYGALGVLHESGEYLRELITAGLSEDERAALAGVDFPHGEGVLGHLIRDPRPLRVGDIASHPASVGFPPGHPRMRTLLGIAISVRGEIYGDLYLSERHDGRPFDRHDEDIVVALAGAAGVAIENARLFAQVRDSAETFQRLLLPTLSDLSPFTAATVYRPAAEPNRLGGDWYDALVLPDGSVGVMIGDVGGHDLRAAAAMAQARSMLRALFYDRRTPPSEVLTQLDHTLHATTDIPVTTACLARVEPGESGWVLRWSTAGHFPPLLIGPGAETEYLYAEPGLPLGVSTGEHRPDHTRPLPPGSVLVFFTDGLVEHPARPLDENLTALAGLAASLVSRPLQEFVQALADRHPSDGRDDMAVLALRVPLGPGPPPGAATAGRSR</sequence>
<dbReference type="PANTHER" id="PTHR43156:SF2">
    <property type="entry name" value="STAGE II SPORULATION PROTEIN E"/>
    <property type="match status" value="1"/>
</dbReference>
<dbReference type="SMART" id="SM00331">
    <property type="entry name" value="PP2C_SIG"/>
    <property type="match status" value="1"/>
</dbReference>
<evidence type="ECO:0000313" key="14">
    <source>
        <dbReference type="Proteomes" id="UP000282170"/>
    </source>
</evidence>
<evidence type="ECO:0000256" key="10">
    <source>
        <dbReference type="ARBA" id="ARBA00023004"/>
    </source>
</evidence>
<evidence type="ECO:0000259" key="12">
    <source>
        <dbReference type="SMART" id="SM00331"/>
    </source>
</evidence>
<organism evidence="13 14">
    <name type="scientific">Streptomyces fungicidicus</name>
    <dbReference type="NCBI Taxonomy" id="68203"/>
    <lineage>
        <taxon>Bacteria</taxon>
        <taxon>Bacillati</taxon>
        <taxon>Actinomycetota</taxon>
        <taxon>Actinomycetes</taxon>
        <taxon>Kitasatosporales</taxon>
        <taxon>Streptomycetaceae</taxon>
        <taxon>Streptomyces</taxon>
    </lineage>
</organism>
<name>A0A494V8M4_9ACTN</name>
<dbReference type="GO" id="GO:0070026">
    <property type="term" value="F:nitric oxide binding"/>
    <property type="evidence" value="ECO:0007669"/>
    <property type="project" value="UniProtKB-ARBA"/>
</dbReference>
<dbReference type="Gene3D" id="3.30.450.40">
    <property type="match status" value="1"/>
</dbReference>
<keyword evidence="8" id="KW-0378">Hydrolase</keyword>
<evidence type="ECO:0000256" key="3">
    <source>
        <dbReference type="ARBA" id="ARBA00022490"/>
    </source>
</evidence>
<evidence type="ECO:0000256" key="5">
    <source>
        <dbReference type="ARBA" id="ARBA00022679"/>
    </source>
</evidence>
<keyword evidence="6" id="KW-0479">Metal-binding</keyword>
<dbReference type="GO" id="GO:0070025">
    <property type="term" value="F:carbon monoxide binding"/>
    <property type="evidence" value="ECO:0007669"/>
    <property type="project" value="UniProtKB-ARBA"/>
</dbReference>
<dbReference type="Pfam" id="PF07228">
    <property type="entry name" value="SpoIIE"/>
    <property type="match status" value="1"/>
</dbReference>
<dbReference type="GO" id="GO:0000287">
    <property type="term" value="F:magnesium ion binding"/>
    <property type="evidence" value="ECO:0007669"/>
    <property type="project" value="UniProtKB-ARBA"/>
</dbReference>
<dbReference type="GO" id="GO:0070483">
    <property type="term" value="P:detection of hypoxia"/>
    <property type="evidence" value="ECO:0007669"/>
    <property type="project" value="UniProtKB-ARBA"/>
</dbReference>
<accession>A0A494V8M4</accession>
<comment type="cofactor">
    <cofactor evidence="1">
        <name>Mg(2+)</name>
        <dbReference type="ChEBI" id="CHEBI:18420"/>
    </cofactor>
</comment>
<keyword evidence="3" id="KW-0963">Cytoplasm</keyword>
<evidence type="ECO:0000256" key="2">
    <source>
        <dbReference type="ARBA" id="ARBA00001971"/>
    </source>
</evidence>
<dbReference type="InterPro" id="IPR003018">
    <property type="entry name" value="GAF"/>
</dbReference>
<dbReference type="GO" id="GO:0016791">
    <property type="term" value="F:phosphatase activity"/>
    <property type="evidence" value="ECO:0007669"/>
    <property type="project" value="TreeGrafter"/>
</dbReference>
<dbReference type="Gene3D" id="3.60.40.10">
    <property type="entry name" value="PPM-type phosphatase domain"/>
    <property type="match status" value="1"/>
</dbReference>
<evidence type="ECO:0000256" key="4">
    <source>
        <dbReference type="ARBA" id="ARBA00022553"/>
    </source>
</evidence>